<sequence length="118" mass="13320">MRLLLCVALVVVAVVLANAQAFDVEESNDFVFEDEAKLYGSAMCSICELLMRVAKTNAHRSQSELTSVLRLACKTTYMFSKSKRRNCYSIVDEKMSLITKFIKTKMLPRDICHAISLC</sequence>
<dbReference type="Gene3D" id="1.10.225.10">
    <property type="entry name" value="Saposin-like"/>
    <property type="match status" value="1"/>
</dbReference>
<dbReference type="InterPro" id="IPR008139">
    <property type="entry name" value="SaposinB_dom"/>
</dbReference>
<protein>
    <submittedName>
        <fullName evidence="5">Saposin B-type domain-containing protein</fullName>
    </submittedName>
</protein>
<organism evidence="4 5">
    <name type="scientific">Plectus sambesii</name>
    <dbReference type="NCBI Taxonomy" id="2011161"/>
    <lineage>
        <taxon>Eukaryota</taxon>
        <taxon>Metazoa</taxon>
        <taxon>Ecdysozoa</taxon>
        <taxon>Nematoda</taxon>
        <taxon>Chromadorea</taxon>
        <taxon>Plectida</taxon>
        <taxon>Plectina</taxon>
        <taxon>Plectoidea</taxon>
        <taxon>Plectidae</taxon>
        <taxon>Plectus</taxon>
    </lineage>
</organism>
<proteinExistence type="predicted"/>
<dbReference type="InterPro" id="IPR011001">
    <property type="entry name" value="Saposin-like"/>
</dbReference>
<dbReference type="Proteomes" id="UP000887566">
    <property type="component" value="Unplaced"/>
</dbReference>
<evidence type="ECO:0000256" key="2">
    <source>
        <dbReference type="SAM" id="SignalP"/>
    </source>
</evidence>
<accession>A0A914WMY9</accession>
<evidence type="ECO:0000313" key="4">
    <source>
        <dbReference type="Proteomes" id="UP000887566"/>
    </source>
</evidence>
<dbReference type="AlphaFoldDB" id="A0A914WMY9"/>
<reference evidence="5" key="1">
    <citation type="submission" date="2022-11" db="UniProtKB">
        <authorList>
            <consortium name="WormBaseParasite"/>
        </authorList>
    </citation>
    <scope>IDENTIFICATION</scope>
</reference>
<keyword evidence="2" id="KW-0732">Signal</keyword>
<evidence type="ECO:0000256" key="1">
    <source>
        <dbReference type="ARBA" id="ARBA00023157"/>
    </source>
</evidence>
<feature type="domain" description="Saposin B-type" evidence="3">
    <location>
        <begin position="40"/>
        <end position="118"/>
    </location>
</feature>
<dbReference type="PROSITE" id="PS50015">
    <property type="entry name" value="SAP_B"/>
    <property type="match status" value="1"/>
</dbReference>
<name>A0A914WMY9_9BILA</name>
<dbReference type="InterPro" id="IPR008138">
    <property type="entry name" value="SapB_2"/>
</dbReference>
<feature type="chain" id="PRO_5037907903" evidence="2">
    <location>
        <begin position="22"/>
        <end position="118"/>
    </location>
</feature>
<keyword evidence="1" id="KW-1015">Disulfide bond</keyword>
<dbReference type="WBParaSite" id="PSAMB.scaffold4675size13900.g24878.t1">
    <property type="protein sequence ID" value="PSAMB.scaffold4675size13900.g24878.t1"/>
    <property type="gene ID" value="PSAMB.scaffold4675size13900.g24878"/>
</dbReference>
<evidence type="ECO:0000313" key="5">
    <source>
        <dbReference type="WBParaSite" id="PSAMB.scaffold4675size13900.g24878.t1"/>
    </source>
</evidence>
<keyword evidence="4" id="KW-1185">Reference proteome</keyword>
<feature type="signal peptide" evidence="2">
    <location>
        <begin position="1"/>
        <end position="21"/>
    </location>
</feature>
<dbReference type="SUPFAM" id="SSF47862">
    <property type="entry name" value="Saposin"/>
    <property type="match status" value="1"/>
</dbReference>
<evidence type="ECO:0000259" key="3">
    <source>
        <dbReference type="PROSITE" id="PS50015"/>
    </source>
</evidence>
<dbReference type="SMART" id="SM00741">
    <property type="entry name" value="SapB"/>
    <property type="match status" value="1"/>
</dbReference>
<dbReference type="Pfam" id="PF03489">
    <property type="entry name" value="SapB_2"/>
    <property type="match status" value="1"/>
</dbReference>